<dbReference type="Proteomes" id="UP001243330">
    <property type="component" value="Unassembled WGS sequence"/>
</dbReference>
<evidence type="ECO:0000313" key="1">
    <source>
        <dbReference type="EMBL" id="KAK1848622.1"/>
    </source>
</evidence>
<evidence type="ECO:0000313" key="2">
    <source>
        <dbReference type="Proteomes" id="UP001243330"/>
    </source>
</evidence>
<name>A0AAD9AIZ8_9PEZI</name>
<comment type="caution">
    <text evidence="1">The sequence shown here is derived from an EMBL/GenBank/DDBJ whole genome shotgun (WGS) entry which is preliminary data.</text>
</comment>
<protein>
    <submittedName>
        <fullName evidence="1">Uncharacterized protein</fullName>
    </submittedName>
</protein>
<keyword evidence="2" id="KW-1185">Reference proteome</keyword>
<accession>A0AAD9AIZ8</accession>
<reference evidence="1" key="1">
    <citation type="submission" date="2023-01" db="EMBL/GenBank/DDBJ databases">
        <title>Colletotrichum chrysophilum M932 genome sequence.</title>
        <authorList>
            <person name="Baroncelli R."/>
        </authorList>
    </citation>
    <scope>NUCLEOTIDE SEQUENCE</scope>
    <source>
        <strain evidence="1">M932</strain>
    </source>
</reference>
<dbReference type="EMBL" id="JAQOWY010000166">
    <property type="protein sequence ID" value="KAK1848622.1"/>
    <property type="molecule type" value="Genomic_DNA"/>
</dbReference>
<organism evidence="1 2">
    <name type="scientific">Colletotrichum chrysophilum</name>
    <dbReference type="NCBI Taxonomy" id="1836956"/>
    <lineage>
        <taxon>Eukaryota</taxon>
        <taxon>Fungi</taxon>
        <taxon>Dikarya</taxon>
        <taxon>Ascomycota</taxon>
        <taxon>Pezizomycotina</taxon>
        <taxon>Sordariomycetes</taxon>
        <taxon>Hypocreomycetidae</taxon>
        <taxon>Glomerellales</taxon>
        <taxon>Glomerellaceae</taxon>
        <taxon>Colletotrichum</taxon>
        <taxon>Colletotrichum gloeosporioides species complex</taxon>
    </lineage>
</organism>
<gene>
    <name evidence="1" type="ORF">CCHR01_08747</name>
</gene>
<sequence>MLNLECGILELRLTLWSVRAFEAFSYGNGELGAEDGDAWLYANLQRRVIFRFRTPDILSLRLATLFSASLLLRQEGQTDDMRL</sequence>
<dbReference type="AlphaFoldDB" id="A0AAD9AIZ8"/>
<proteinExistence type="predicted"/>